<dbReference type="Proteomes" id="UP001497680">
    <property type="component" value="Unassembled WGS sequence"/>
</dbReference>
<evidence type="ECO:0000313" key="2">
    <source>
        <dbReference type="Proteomes" id="UP001497680"/>
    </source>
</evidence>
<keyword evidence="2" id="KW-1185">Reference proteome</keyword>
<proteinExistence type="predicted"/>
<dbReference type="EMBL" id="MU394293">
    <property type="protein sequence ID" value="KAI6089849.1"/>
    <property type="molecule type" value="Genomic_DNA"/>
</dbReference>
<gene>
    <name evidence="1" type="ORF">F4821DRAFT_230059</name>
</gene>
<accession>A0ACC0DB62</accession>
<evidence type="ECO:0000313" key="1">
    <source>
        <dbReference type="EMBL" id="KAI6089849.1"/>
    </source>
</evidence>
<name>A0ACC0DB62_9PEZI</name>
<reference evidence="1 2" key="1">
    <citation type="journal article" date="2022" name="New Phytol.">
        <title>Ecological generalism drives hyperdiversity of secondary metabolite gene clusters in xylarialean endophytes.</title>
        <authorList>
            <person name="Franco M.E.E."/>
            <person name="Wisecaver J.H."/>
            <person name="Arnold A.E."/>
            <person name="Ju Y.M."/>
            <person name="Slot J.C."/>
            <person name="Ahrendt S."/>
            <person name="Moore L.P."/>
            <person name="Eastman K.E."/>
            <person name="Scott K."/>
            <person name="Konkel Z."/>
            <person name="Mondo S.J."/>
            <person name="Kuo A."/>
            <person name="Hayes R.D."/>
            <person name="Haridas S."/>
            <person name="Andreopoulos B."/>
            <person name="Riley R."/>
            <person name="LaButti K."/>
            <person name="Pangilinan J."/>
            <person name="Lipzen A."/>
            <person name="Amirebrahimi M."/>
            <person name="Yan J."/>
            <person name="Adam C."/>
            <person name="Keymanesh K."/>
            <person name="Ng V."/>
            <person name="Louie K."/>
            <person name="Northen T."/>
            <person name="Drula E."/>
            <person name="Henrissat B."/>
            <person name="Hsieh H.M."/>
            <person name="Youens-Clark K."/>
            <person name="Lutzoni F."/>
            <person name="Miadlikowska J."/>
            <person name="Eastwood D.C."/>
            <person name="Hamelin R.C."/>
            <person name="Grigoriev I.V."/>
            <person name="U'Ren J.M."/>
        </authorList>
    </citation>
    <scope>NUCLEOTIDE SEQUENCE [LARGE SCALE GENOMIC DNA]</scope>
    <source>
        <strain evidence="1 2">ER1909</strain>
    </source>
</reference>
<comment type="caution">
    <text evidence="1">The sequence shown here is derived from an EMBL/GenBank/DDBJ whole genome shotgun (WGS) entry which is preliminary data.</text>
</comment>
<sequence length="309" mass="34722">MSYGQYQGNPYQQGPTAEQGYGYEEDHELQSYPQQQQTSDTLSQQDFLGRIQFLRNEVGTLANNVRSIASLHQRALAEADGGVASQQLERIVADTQTLNGGVRDQLKFLASDANRTTGAARSLKERQVNTIKAEFERELRNYQEEEGSYRQRYRDQIARQFRIVNPDASEAEVQQATEADWGNEGVFQTALRTNRTGQASTVLGAVRARHNELQRIEKTMVELAQMFQDLAILVEQQEPLVEEAATNAENTGKYIEEGNTHVKKGIIHARNRRKWKWWCLFLVILIICIGVAIGVGVAASNGAFRKSGS</sequence>
<organism evidence="1 2">
    <name type="scientific">Hypoxylon rubiginosum</name>
    <dbReference type="NCBI Taxonomy" id="110542"/>
    <lineage>
        <taxon>Eukaryota</taxon>
        <taxon>Fungi</taxon>
        <taxon>Dikarya</taxon>
        <taxon>Ascomycota</taxon>
        <taxon>Pezizomycotina</taxon>
        <taxon>Sordariomycetes</taxon>
        <taxon>Xylariomycetidae</taxon>
        <taxon>Xylariales</taxon>
        <taxon>Hypoxylaceae</taxon>
        <taxon>Hypoxylon</taxon>
    </lineage>
</organism>
<protein>
    <submittedName>
        <fullName evidence="1">t-SNARE</fullName>
    </submittedName>
</protein>